<dbReference type="Proteomes" id="UP000245884">
    <property type="component" value="Unassembled WGS sequence"/>
</dbReference>
<dbReference type="GeneID" id="37029305"/>
<evidence type="ECO:0000313" key="12">
    <source>
        <dbReference type="Proteomes" id="UP000245884"/>
    </source>
</evidence>
<evidence type="ECO:0000256" key="8">
    <source>
        <dbReference type="RuleBase" id="RU003827"/>
    </source>
</evidence>
<dbReference type="EMBL" id="KZ819662">
    <property type="protein sequence ID" value="PWN30400.1"/>
    <property type="molecule type" value="Genomic_DNA"/>
</dbReference>
<keyword evidence="6 9" id="KW-0472">Membrane</keyword>
<dbReference type="OrthoDB" id="1929172at2759"/>
<dbReference type="SMART" id="SM01190">
    <property type="entry name" value="EMP24_GP25L"/>
    <property type="match status" value="1"/>
</dbReference>
<feature type="domain" description="GOLD" evidence="10">
    <location>
        <begin position="50"/>
        <end position="132"/>
    </location>
</feature>
<dbReference type="GO" id="GO:0012505">
    <property type="term" value="C:endomembrane system"/>
    <property type="evidence" value="ECO:0007669"/>
    <property type="project" value="UniProtKB-SubCell"/>
</dbReference>
<dbReference type="GO" id="GO:0016020">
    <property type="term" value="C:membrane"/>
    <property type="evidence" value="ECO:0007669"/>
    <property type="project" value="UniProtKB-SubCell"/>
</dbReference>
<evidence type="ECO:0000256" key="4">
    <source>
        <dbReference type="ARBA" id="ARBA00022729"/>
    </source>
</evidence>
<keyword evidence="5 9" id="KW-1133">Transmembrane helix</keyword>
<dbReference type="PANTHER" id="PTHR22811">
    <property type="entry name" value="TRANSMEMBRANE EMP24 DOMAIN-CONTAINING PROTEIN"/>
    <property type="match status" value="1"/>
</dbReference>
<dbReference type="AlphaFoldDB" id="A0A316UYM6"/>
<evidence type="ECO:0000313" key="11">
    <source>
        <dbReference type="EMBL" id="PWN30400.1"/>
    </source>
</evidence>
<comment type="similarity">
    <text evidence="2 8">Belongs to the EMP24/GP25L family.</text>
</comment>
<evidence type="ECO:0000256" key="6">
    <source>
        <dbReference type="ARBA" id="ARBA00023136"/>
    </source>
</evidence>
<evidence type="ECO:0000259" key="10">
    <source>
        <dbReference type="PROSITE" id="PS50866"/>
    </source>
</evidence>
<evidence type="ECO:0000256" key="1">
    <source>
        <dbReference type="ARBA" id="ARBA00004479"/>
    </source>
</evidence>
<dbReference type="InterPro" id="IPR009038">
    <property type="entry name" value="GOLD_dom"/>
</dbReference>
<evidence type="ECO:0000256" key="5">
    <source>
        <dbReference type="ARBA" id="ARBA00022989"/>
    </source>
</evidence>
<name>A0A316UYM6_9BASI</name>
<accession>A0A316UYM6</accession>
<evidence type="ECO:0000256" key="9">
    <source>
        <dbReference type="SAM" id="Phobius"/>
    </source>
</evidence>
<dbReference type="SUPFAM" id="SSF101576">
    <property type="entry name" value="Supernatant protein factor (SPF), C-terminal domain"/>
    <property type="match status" value="1"/>
</dbReference>
<dbReference type="PROSITE" id="PS50866">
    <property type="entry name" value="GOLD"/>
    <property type="match status" value="1"/>
</dbReference>
<evidence type="ECO:0000256" key="2">
    <source>
        <dbReference type="ARBA" id="ARBA00007104"/>
    </source>
</evidence>
<keyword evidence="12" id="KW-1185">Reference proteome</keyword>
<keyword evidence="3 8" id="KW-0812">Transmembrane</keyword>
<gene>
    <name evidence="11" type="ORF">BDZ90DRAFT_244980</name>
</gene>
<evidence type="ECO:0000256" key="3">
    <source>
        <dbReference type="ARBA" id="ARBA00022692"/>
    </source>
</evidence>
<dbReference type="Pfam" id="PF01105">
    <property type="entry name" value="EMP24_GP25L"/>
    <property type="match status" value="1"/>
</dbReference>
<evidence type="ECO:0000256" key="7">
    <source>
        <dbReference type="ARBA" id="ARBA00037847"/>
    </source>
</evidence>
<keyword evidence="4" id="KW-0732">Signal</keyword>
<protein>
    <recommendedName>
        <fullName evidence="10">GOLD domain-containing protein</fullName>
    </recommendedName>
</protein>
<feature type="transmembrane region" description="Helical" evidence="9">
    <location>
        <begin position="194"/>
        <end position="220"/>
    </location>
</feature>
<dbReference type="InterPro" id="IPR015720">
    <property type="entry name" value="Emp24-like"/>
</dbReference>
<dbReference type="RefSeq" id="XP_025365012.1">
    <property type="nucleotide sequence ID" value="XM_025507482.1"/>
</dbReference>
<reference evidence="11 12" key="1">
    <citation type="journal article" date="2018" name="Mol. Biol. Evol.">
        <title>Broad Genomic Sampling Reveals a Smut Pathogenic Ancestry of the Fungal Clade Ustilaginomycotina.</title>
        <authorList>
            <person name="Kijpornyongpan T."/>
            <person name="Mondo S.J."/>
            <person name="Barry K."/>
            <person name="Sandor L."/>
            <person name="Lee J."/>
            <person name="Lipzen A."/>
            <person name="Pangilinan J."/>
            <person name="LaButti K."/>
            <person name="Hainaut M."/>
            <person name="Henrissat B."/>
            <person name="Grigoriev I.V."/>
            <person name="Spatafora J.W."/>
            <person name="Aime M.C."/>
        </authorList>
    </citation>
    <scope>NUCLEOTIDE SEQUENCE [LARGE SCALE GENOMIC DNA]</scope>
    <source>
        <strain evidence="11 12">MCA 5214</strain>
    </source>
</reference>
<dbReference type="STRING" id="1569628.A0A316UYM6"/>
<organism evidence="11 12">
    <name type="scientific">Jaminaea rosea</name>
    <dbReference type="NCBI Taxonomy" id="1569628"/>
    <lineage>
        <taxon>Eukaryota</taxon>
        <taxon>Fungi</taxon>
        <taxon>Dikarya</taxon>
        <taxon>Basidiomycota</taxon>
        <taxon>Ustilaginomycotina</taxon>
        <taxon>Exobasidiomycetes</taxon>
        <taxon>Microstromatales</taxon>
        <taxon>Microstromatales incertae sedis</taxon>
        <taxon>Jaminaea</taxon>
    </lineage>
</organism>
<comment type="subcellular location">
    <subcellularLocation>
        <location evidence="7">Endomembrane system</location>
        <topology evidence="7">Single-pass membrane protein</topology>
    </subcellularLocation>
    <subcellularLocation>
        <location evidence="1 8">Membrane</location>
        <topology evidence="1 8">Single-pass type I membrane protein</topology>
    </subcellularLocation>
</comment>
<sequence>MSPRPSSSRLDRSLASVVASLLLAVIGLLCLAPSAAHGAALTTTVKPGERSCYYAWVDQAGEKIGWYFAVQSGGDFEIEWSVTSPSDKTIVEGVKDRQADIIFTGQEVGEYAFCFQDPSFAAEKTVDFDITVESEPRLTLPLSQAALLSEHSAPLEDSIGKVQEQLTNMGRTQRYFRTWENRGFDTVKSTQSKLFYFSLIESALMIGISVGQVALIRWLFDSRGSKRYRV</sequence>
<proteinExistence type="inferred from homology"/>
<dbReference type="InterPro" id="IPR036598">
    <property type="entry name" value="GOLD_dom_sf"/>
</dbReference>